<dbReference type="Proteomes" id="UP000007015">
    <property type="component" value="Chromosome 10"/>
</dbReference>
<dbReference type="InterPro" id="IPR001881">
    <property type="entry name" value="EGF-like_Ca-bd_dom"/>
</dbReference>
<feature type="signal peptide" evidence="6">
    <location>
        <begin position="1"/>
        <end position="18"/>
    </location>
</feature>
<evidence type="ECO:0000256" key="3">
    <source>
        <dbReference type="ARBA" id="ARBA00022729"/>
    </source>
</evidence>
<protein>
    <recommendedName>
        <fullName evidence="11">EGF-like calcium-binding domain-containing protein</fullName>
    </recommendedName>
</protein>
<evidence type="ECO:0000259" key="7">
    <source>
        <dbReference type="SMART" id="SM00179"/>
    </source>
</evidence>
<evidence type="ECO:0008006" key="11">
    <source>
        <dbReference type="Google" id="ProtNLM"/>
    </source>
</evidence>
<name>A2Z543_ORYSI</name>
<evidence type="ECO:0000313" key="10">
    <source>
        <dbReference type="Proteomes" id="UP000007015"/>
    </source>
</evidence>
<keyword evidence="2" id="KW-0245">EGF-like domain</keyword>
<accession>A2Z543</accession>
<sequence length="531" mass="58490">MATCWLLASLLLLASAAGDESVVTGRPAGCQARCGDVDIPYPFGIGPNCSRGEGFEIACNTRNGSGDLVPTLAAANGSIHVQSLSVEQLPEVKVMLPVAYKCYDASDNVTRRFYGEVDLNNNGVYRISDSRNMFVVIGCNTLSYTQNGNSGGSNTHYSGLFYTGCVSYCNDSRSAQDGRCAGVGCCHVDISPGLTDNVVSFGPWTRGFQVDFSPCDYSFLVDKNEYEFRSADLKMDLNRTMPVWLDWAIRDSVTCPPLEVQEKKPAGYACVSDNSECVNSTNGPGYYCKCKQGYEGNPYDKDQGCKDINECDVSNKKKYPCYGVCNNIPGDYECHCRVGYQWSGEGPKKQECSSKFPLAARLALGITLGFSFLIVAVLFTLMMHQKRKMNEYFKKNGGSVLQKVDNVKIFSKDELKKITKNNSENAYDQENSGRIMFDKEIAKQEDILILEEIGRLAMECLKEKVEERPDMKEVAERLVMLRRSRKCGQGNYSLSPQRCEEITIEGTPKNFGASISASSSATLSTPATPLN</sequence>
<evidence type="ECO:0000256" key="6">
    <source>
        <dbReference type="SAM" id="SignalP"/>
    </source>
</evidence>
<feature type="domain" description="EGF-like" evidence="8">
    <location>
        <begin position="254"/>
        <end position="306"/>
    </location>
</feature>
<dbReference type="OMA" id="DNTRYNI"/>
<feature type="transmembrane region" description="Helical" evidence="5">
    <location>
        <begin position="358"/>
        <end position="381"/>
    </location>
</feature>
<dbReference type="GO" id="GO:0016020">
    <property type="term" value="C:membrane"/>
    <property type="evidence" value="ECO:0007669"/>
    <property type="project" value="UniProtKB-SubCell"/>
</dbReference>
<feature type="domain" description="EGF-like" evidence="8">
    <location>
        <begin position="310"/>
        <end position="353"/>
    </location>
</feature>
<keyword evidence="4" id="KW-1015">Disulfide bond</keyword>
<dbReference type="GO" id="GO:0030247">
    <property type="term" value="F:polysaccharide binding"/>
    <property type="evidence" value="ECO:0007669"/>
    <property type="project" value="InterPro"/>
</dbReference>
<dbReference type="GO" id="GO:0005509">
    <property type="term" value="F:calcium ion binding"/>
    <property type="evidence" value="ECO:0007669"/>
    <property type="project" value="InterPro"/>
</dbReference>
<comment type="subcellular location">
    <subcellularLocation>
        <location evidence="1">Membrane</location>
        <topology evidence="1">Single-pass membrane protein</topology>
    </subcellularLocation>
</comment>
<dbReference type="STRING" id="39946.A2Z543"/>
<keyword evidence="3 6" id="KW-0732">Signal</keyword>
<keyword evidence="5" id="KW-1133">Transmembrane helix</keyword>
<reference evidence="9 10" key="1">
    <citation type="journal article" date="2005" name="PLoS Biol.">
        <title>The genomes of Oryza sativa: a history of duplications.</title>
        <authorList>
            <person name="Yu J."/>
            <person name="Wang J."/>
            <person name="Lin W."/>
            <person name="Li S."/>
            <person name="Li H."/>
            <person name="Zhou J."/>
            <person name="Ni P."/>
            <person name="Dong W."/>
            <person name="Hu S."/>
            <person name="Zeng C."/>
            <person name="Zhang J."/>
            <person name="Zhang Y."/>
            <person name="Li R."/>
            <person name="Xu Z."/>
            <person name="Li S."/>
            <person name="Li X."/>
            <person name="Zheng H."/>
            <person name="Cong L."/>
            <person name="Lin L."/>
            <person name="Yin J."/>
            <person name="Geng J."/>
            <person name="Li G."/>
            <person name="Shi J."/>
            <person name="Liu J."/>
            <person name="Lv H."/>
            <person name="Li J."/>
            <person name="Wang J."/>
            <person name="Deng Y."/>
            <person name="Ran L."/>
            <person name="Shi X."/>
            <person name="Wang X."/>
            <person name="Wu Q."/>
            <person name="Li C."/>
            <person name="Ren X."/>
            <person name="Wang J."/>
            <person name="Wang X."/>
            <person name="Li D."/>
            <person name="Liu D."/>
            <person name="Zhang X."/>
            <person name="Ji Z."/>
            <person name="Zhao W."/>
            <person name="Sun Y."/>
            <person name="Zhang Z."/>
            <person name="Bao J."/>
            <person name="Han Y."/>
            <person name="Dong L."/>
            <person name="Ji J."/>
            <person name="Chen P."/>
            <person name="Wu S."/>
            <person name="Liu J."/>
            <person name="Xiao Y."/>
            <person name="Bu D."/>
            <person name="Tan J."/>
            <person name="Yang L."/>
            <person name="Ye C."/>
            <person name="Zhang J."/>
            <person name="Xu J."/>
            <person name="Zhou Y."/>
            <person name="Yu Y."/>
            <person name="Zhang B."/>
            <person name="Zhuang S."/>
            <person name="Wei H."/>
            <person name="Liu B."/>
            <person name="Lei M."/>
            <person name="Yu H."/>
            <person name="Li Y."/>
            <person name="Xu H."/>
            <person name="Wei S."/>
            <person name="He X."/>
            <person name="Fang L."/>
            <person name="Zhang Z."/>
            <person name="Zhang Y."/>
            <person name="Huang X."/>
            <person name="Su Z."/>
            <person name="Tong W."/>
            <person name="Li J."/>
            <person name="Tong Z."/>
            <person name="Li S."/>
            <person name="Ye J."/>
            <person name="Wang L."/>
            <person name="Fang L."/>
            <person name="Lei T."/>
            <person name="Chen C."/>
            <person name="Chen H."/>
            <person name="Xu Z."/>
            <person name="Li H."/>
            <person name="Huang H."/>
            <person name="Zhang F."/>
            <person name="Xu H."/>
            <person name="Li N."/>
            <person name="Zhao C."/>
            <person name="Li S."/>
            <person name="Dong L."/>
            <person name="Huang Y."/>
            <person name="Li L."/>
            <person name="Xi Y."/>
            <person name="Qi Q."/>
            <person name="Li W."/>
            <person name="Zhang B."/>
            <person name="Hu W."/>
            <person name="Zhang Y."/>
            <person name="Tian X."/>
            <person name="Jiao Y."/>
            <person name="Liang X."/>
            <person name="Jin J."/>
            <person name="Gao L."/>
            <person name="Zheng W."/>
            <person name="Hao B."/>
            <person name="Liu S."/>
            <person name="Wang W."/>
            <person name="Yuan L."/>
            <person name="Cao M."/>
            <person name="McDermott J."/>
            <person name="Samudrala R."/>
            <person name="Wang J."/>
            <person name="Wong G.K."/>
            <person name="Yang H."/>
        </authorList>
    </citation>
    <scope>NUCLEOTIDE SEQUENCE [LARGE SCALE GENOMIC DNA]</scope>
    <source>
        <strain evidence="10">cv. 93-11</strain>
    </source>
</reference>
<evidence type="ECO:0000256" key="5">
    <source>
        <dbReference type="SAM" id="Phobius"/>
    </source>
</evidence>
<keyword evidence="5" id="KW-0472">Membrane</keyword>
<organism evidence="9 10">
    <name type="scientific">Oryza sativa subsp. indica</name>
    <name type="common">Rice</name>
    <dbReference type="NCBI Taxonomy" id="39946"/>
    <lineage>
        <taxon>Eukaryota</taxon>
        <taxon>Viridiplantae</taxon>
        <taxon>Streptophyta</taxon>
        <taxon>Embryophyta</taxon>
        <taxon>Tracheophyta</taxon>
        <taxon>Spermatophyta</taxon>
        <taxon>Magnoliopsida</taxon>
        <taxon>Liliopsida</taxon>
        <taxon>Poales</taxon>
        <taxon>Poaceae</taxon>
        <taxon>BOP clade</taxon>
        <taxon>Oryzoideae</taxon>
        <taxon>Oryzeae</taxon>
        <taxon>Oryzinae</taxon>
        <taxon>Oryza</taxon>
        <taxon>Oryza sativa</taxon>
    </lineage>
</organism>
<feature type="domain" description="EGF-like calcium-binding" evidence="7">
    <location>
        <begin position="307"/>
        <end position="353"/>
    </location>
</feature>
<evidence type="ECO:0000256" key="2">
    <source>
        <dbReference type="ARBA" id="ARBA00022536"/>
    </source>
</evidence>
<feature type="chain" id="PRO_5002650726" description="EGF-like calcium-binding domain-containing protein" evidence="6">
    <location>
        <begin position="19"/>
        <end position="531"/>
    </location>
</feature>
<dbReference type="PANTHER" id="PTHR33491">
    <property type="entry name" value="OSJNBA0016N04.9 PROTEIN"/>
    <property type="match status" value="1"/>
</dbReference>
<dbReference type="InterPro" id="IPR018097">
    <property type="entry name" value="EGF_Ca-bd_CS"/>
</dbReference>
<evidence type="ECO:0000259" key="8">
    <source>
        <dbReference type="SMART" id="SM00181"/>
    </source>
</evidence>
<keyword evidence="10" id="KW-1185">Reference proteome</keyword>
<dbReference type="InterPro" id="IPR000742">
    <property type="entry name" value="EGF"/>
</dbReference>
<dbReference type="SMART" id="SM00181">
    <property type="entry name" value="EGF"/>
    <property type="match status" value="2"/>
</dbReference>
<dbReference type="Gramene" id="BGIOSGA032280-TA">
    <property type="protein sequence ID" value="BGIOSGA032280-PA"/>
    <property type="gene ID" value="BGIOSGA032280"/>
</dbReference>
<dbReference type="AlphaFoldDB" id="A2Z543"/>
<dbReference type="InterPro" id="IPR025287">
    <property type="entry name" value="WAK_GUB"/>
</dbReference>
<evidence type="ECO:0000256" key="4">
    <source>
        <dbReference type="ARBA" id="ARBA00023157"/>
    </source>
</evidence>
<dbReference type="CDD" id="cd00054">
    <property type="entry name" value="EGF_CA"/>
    <property type="match status" value="1"/>
</dbReference>
<dbReference type="SUPFAM" id="SSF57184">
    <property type="entry name" value="Growth factor receptor domain"/>
    <property type="match status" value="1"/>
</dbReference>
<evidence type="ECO:0000256" key="1">
    <source>
        <dbReference type="ARBA" id="ARBA00004167"/>
    </source>
</evidence>
<dbReference type="Pfam" id="PF07645">
    <property type="entry name" value="EGF_CA"/>
    <property type="match status" value="1"/>
</dbReference>
<dbReference type="InterPro" id="IPR049883">
    <property type="entry name" value="NOTCH1_EGF-like"/>
</dbReference>
<dbReference type="HOGENOM" id="CLU_000288_43_5_1"/>
<proteinExistence type="predicted"/>
<keyword evidence="5" id="KW-0812">Transmembrane</keyword>
<evidence type="ECO:0000313" key="9">
    <source>
        <dbReference type="EMBL" id="EAY77727.1"/>
    </source>
</evidence>
<dbReference type="PROSITE" id="PS01187">
    <property type="entry name" value="EGF_CA"/>
    <property type="match status" value="1"/>
</dbReference>
<dbReference type="Pfam" id="PF13947">
    <property type="entry name" value="GUB_WAK_bind"/>
    <property type="match status" value="1"/>
</dbReference>
<gene>
    <name evidence="9" type="ORF">OsI_32768</name>
</gene>
<dbReference type="EMBL" id="CM000135">
    <property type="protein sequence ID" value="EAY77727.1"/>
    <property type="molecule type" value="Genomic_DNA"/>
</dbReference>
<dbReference type="InterPro" id="IPR009030">
    <property type="entry name" value="Growth_fac_rcpt_cys_sf"/>
</dbReference>
<dbReference type="SMART" id="SM00179">
    <property type="entry name" value="EGF_CA"/>
    <property type="match status" value="1"/>
</dbReference>
<dbReference type="Gene3D" id="2.10.25.10">
    <property type="entry name" value="Laminin"/>
    <property type="match status" value="2"/>
</dbReference>